<reference evidence="2 3" key="1">
    <citation type="submission" date="2018-07" db="EMBL/GenBank/DDBJ databases">
        <title>Motiliproteus coralliicola sp. nov., a bacterium isolated from Coral.</title>
        <authorList>
            <person name="Wang G."/>
        </authorList>
    </citation>
    <scope>NUCLEOTIDE SEQUENCE [LARGE SCALE GENOMIC DNA]</scope>
    <source>
        <strain evidence="2 3">C34</strain>
    </source>
</reference>
<protein>
    <submittedName>
        <fullName evidence="2">Uncharacterized protein</fullName>
    </submittedName>
</protein>
<keyword evidence="1" id="KW-0812">Transmembrane</keyword>
<name>A0A369WDF4_9GAMM</name>
<comment type="caution">
    <text evidence="2">The sequence shown here is derived from an EMBL/GenBank/DDBJ whole genome shotgun (WGS) entry which is preliminary data.</text>
</comment>
<sequence>MLTPKAWILLPLAAVLTAVLAIIIAGGPGLDGAARSTAVVFWFLPMIFWLGYQSLTHLRQLTLSKIGKVCLVLAWLIPAIPLSLMSIYGILLLSETGFGVLL</sequence>
<keyword evidence="1" id="KW-0472">Membrane</keyword>
<dbReference type="RefSeq" id="WP_114696023.1">
    <property type="nucleotide sequence ID" value="NZ_QQOH01000003.1"/>
</dbReference>
<dbReference type="Proteomes" id="UP000253769">
    <property type="component" value="Unassembled WGS sequence"/>
</dbReference>
<gene>
    <name evidence="2" type="ORF">DV711_12400</name>
</gene>
<evidence type="ECO:0000313" key="3">
    <source>
        <dbReference type="Proteomes" id="UP000253769"/>
    </source>
</evidence>
<evidence type="ECO:0000256" key="1">
    <source>
        <dbReference type="SAM" id="Phobius"/>
    </source>
</evidence>
<accession>A0A369WDF4</accession>
<evidence type="ECO:0000313" key="2">
    <source>
        <dbReference type="EMBL" id="RDE19677.1"/>
    </source>
</evidence>
<proteinExistence type="predicted"/>
<dbReference type="EMBL" id="QQOH01000003">
    <property type="protein sequence ID" value="RDE19677.1"/>
    <property type="molecule type" value="Genomic_DNA"/>
</dbReference>
<keyword evidence="1" id="KW-1133">Transmembrane helix</keyword>
<organism evidence="2 3">
    <name type="scientific">Motiliproteus coralliicola</name>
    <dbReference type="NCBI Taxonomy" id="2283196"/>
    <lineage>
        <taxon>Bacteria</taxon>
        <taxon>Pseudomonadati</taxon>
        <taxon>Pseudomonadota</taxon>
        <taxon>Gammaproteobacteria</taxon>
        <taxon>Oceanospirillales</taxon>
        <taxon>Oceanospirillaceae</taxon>
        <taxon>Motiliproteus</taxon>
    </lineage>
</organism>
<dbReference type="AlphaFoldDB" id="A0A369WDF4"/>
<feature type="transmembrane region" description="Helical" evidence="1">
    <location>
        <begin position="72"/>
        <end position="93"/>
    </location>
</feature>
<dbReference type="OrthoDB" id="9985001at2"/>
<feature type="transmembrane region" description="Helical" evidence="1">
    <location>
        <begin position="7"/>
        <end position="27"/>
    </location>
</feature>
<keyword evidence="3" id="KW-1185">Reference proteome</keyword>
<feature type="transmembrane region" description="Helical" evidence="1">
    <location>
        <begin position="33"/>
        <end position="52"/>
    </location>
</feature>